<dbReference type="GO" id="GO:0006508">
    <property type="term" value="P:proteolysis"/>
    <property type="evidence" value="ECO:0007669"/>
    <property type="project" value="UniProtKB-KW"/>
</dbReference>
<name>A0AAV9HUN0_9PEZI</name>
<feature type="compositionally biased region" description="Basic and acidic residues" evidence="9">
    <location>
        <begin position="208"/>
        <end position="221"/>
    </location>
</feature>
<keyword evidence="5" id="KW-0833">Ubl conjugation pathway</keyword>
<accession>A0AAV9HUN0</accession>
<dbReference type="SMART" id="SM00232">
    <property type="entry name" value="JAB_MPN"/>
    <property type="match status" value="1"/>
</dbReference>
<evidence type="ECO:0000256" key="8">
    <source>
        <dbReference type="ARBA" id="ARBA00023049"/>
    </source>
</evidence>
<dbReference type="InterPro" id="IPR037518">
    <property type="entry name" value="MPN"/>
</dbReference>
<dbReference type="AlphaFoldDB" id="A0AAV9HUN0"/>
<feature type="compositionally biased region" description="Pro residues" evidence="9">
    <location>
        <begin position="259"/>
        <end position="294"/>
    </location>
</feature>
<keyword evidence="12" id="KW-1185">Reference proteome</keyword>
<evidence type="ECO:0000256" key="4">
    <source>
        <dbReference type="ARBA" id="ARBA00022723"/>
    </source>
</evidence>
<comment type="cofactor">
    <cofactor evidence="1">
        <name>Zn(2+)</name>
        <dbReference type="ChEBI" id="CHEBI:29105"/>
    </cofactor>
</comment>
<keyword evidence="4" id="KW-0479">Metal-binding</keyword>
<dbReference type="EMBL" id="MU864958">
    <property type="protein sequence ID" value="KAK4463501.1"/>
    <property type="molecule type" value="Genomic_DNA"/>
</dbReference>
<dbReference type="InterPro" id="IPR044098">
    <property type="entry name" value="STAMBP/STALP-like_MPN"/>
</dbReference>
<dbReference type="InterPro" id="IPR000555">
    <property type="entry name" value="JAMM/MPN+_dom"/>
</dbReference>
<dbReference type="PANTHER" id="PTHR12947:SF13">
    <property type="entry name" value="FI19924P1"/>
    <property type="match status" value="1"/>
</dbReference>
<dbReference type="PANTHER" id="PTHR12947">
    <property type="entry name" value="AMSH-LIKE PROTEASE"/>
    <property type="match status" value="1"/>
</dbReference>
<dbReference type="GO" id="GO:0046872">
    <property type="term" value="F:metal ion binding"/>
    <property type="evidence" value="ECO:0007669"/>
    <property type="project" value="UniProtKB-KW"/>
</dbReference>
<feature type="region of interest" description="Disordered" evidence="9">
    <location>
        <begin position="115"/>
        <end position="143"/>
    </location>
</feature>
<dbReference type="Proteomes" id="UP001321749">
    <property type="component" value="Unassembled WGS sequence"/>
</dbReference>
<dbReference type="SUPFAM" id="SSF102712">
    <property type="entry name" value="JAB1/MPN domain"/>
    <property type="match status" value="1"/>
</dbReference>
<organism evidence="11 12">
    <name type="scientific">Cladorrhinum samala</name>
    <dbReference type="NCBI Taxonomy" id="585594"/>
    <lineage>
        <taxon>Eukaryota</taxon>
        <taxon>Fungi</taxon>
        <taxon>Dikarya</taxon>
        <taxon>Ascomycota</taxon>
        <taxon>Pezizomycotina</taxon>
        <taxon>Sordariomycetes</taxon>
        <taxon>Sordariomycetidae</taxon>
        <taxon>Sordariales</taxon>
        <taxon>Podosporaceae</taxon>
        <taxon>Cladorrhinum</taxon>
    </lineage>
</organism>
<evidence type="ECO:0000259" key="10">
    <source>
        <dbReference type="PROSITE" id="PS50249"/>
    </source>
</evidence>
<sequence length="525" mass="59889">MDRSSLATRPMSIQELIERASKFEWNPRINFKYWARAAETLHREGKAYLLDRNLPQAFIVLFRYSILVADHLRTHPEAKDPDNRRLARPLQHRLPDVLATLEDIKPEIRESYEQWTRLSSTRRDPARSGRLHAHTSSTSSATHHDVLDPALAWNYQSPTEILDIRDREHQDLAVDLAKKEMRRRRLAGSWGPDVSKYRDQGPPSADDTDLRRQMELARRQLDQSQSYGGGSSYDDDVVTPTNYSYPSIRRSSPARHEPIPAPLSVPQGPRPLPPRPPKGPPLVAPLSPKKPPPRPQKEPLASYNNATEYTPDLETAPARPPKTLDEPKRVTFAPNRYLENGEPLRPVFLPRDLRHSFLKKASRNTERGLEMCGLLCGVLINNALFINHLLIPDQKCTANTCDTESEEDIWKFCDDKDVIIIGWIHTHPTQTCFLSSRDQHTQSGYQAMLNESVAIVCAPRYEPSWGAFRLTNPPGLGEILRCSDPAVFHEHECKNPYVEALQPAGHVYEADLDFQVEDIRKQKGY</sequence>
<dbReference type="GO" id="GO:0005768">
    <property type="term" value="C:endosome"/>
    <property type="evidence" value="ECO:0007669"/>
    <property type="project" value="TreeGrafter"/>
</dbReference>
<evidence type="ECO:0000256" key="3">
    <source>
        <dbReference type="ARBA" id="ARBA00022670"/>
    </source>
</evidence>
<evidence type="ECO:0000256" key="5">
    <source>
        <dbReference type="ARBA" id="ARBA00022786"/>
    </source>
</evidence>
<evidence type="ECO:0000256" key="2">
    <source>
        <dbReference type="ARBA" id="ARBA00010981"/>
    </source>
</evidence>
<dbReference type="Pfam" id="PF08969">
    <property type="entry name" value="USP8_dimer"/>
    <property type="match status" value="1"/>
</dbReference>
<keyword evidence="8" id="KW-0482">Metalloprotease</keyword>
<dbReference type="GO" id="GO:0140492">
    <property type="term" value="F:metal-dependent deubiquitinase activity"/>
    <property type="evidence" value="ECO:0007669"/>
    <property type="project" value="InterPro"/>
</dbReference>
<dbReference type="GO" id="GO:0070536">
    <property type="term" value="P:protein K63-linked deubiquitination"/>
    <property type="evidence" value="ECO:0007669"/>
    <property type="project" value="InterPro"/>
</dbReference>
<dbReference type="Gene3D" id="1.20.58.80">
    <property type="entry name" value="Phosphotransferase system, lactose/cellobiose-type IIA subunit"/>
    <property type="match status" value="1"/>
</dbReference>
<dbReference type="GO" id="GO:0061578">
    <property type="term" value="F:K63-linked deubiquitinase activity"/>
    <property type="evidence" value="ECO:0007669"/>
    <property type="project" value="InterPro"/>
</dbReference>
<feature type="domain" description="MPN" evidence="10">
    <location>
        <begin position="347"/>
        <end position="477"/>
    </location>
</feature>
<comment type="similarity">
    <text evidence="2">Belongs to the peptidase M67C family.</text>
</comment>
<evidence type="ECO:0000313" key="11">
    <source>
        <dbReference type="EMBL" id="KAK4463501.1"/>
    </source>
</evidence>
<dbReference type="InterPro" id="IPR015063">
    <property type="entry name" value="USP8_dimer"/>
</dbReference>
<dbReference type="Pfam" id="PF01398">
    <property type="entry name" value="JAB"/>
    <property type="match status" value="1"/>
</dbReference>
<keyword evidence="6" id="KW-0378">Hydrolase</keyword>
<reference evidence="11" key="2">
    <citation type="submission" date="2023-06" db="EMBL/GenBank/DDBJ databases">
        <authorList>
            <consortium name="Lawrence Berkeley National Laboratory"/>
            <person name="Mondo S.J."/>
            <person name="Hensen N."/>
            <person name="Bonometti L."/>
            <person name="Westerberg I."/>
            <person name="Brannstrom I.O."/>
            <person name="Guillou S."/>
            <person name="Cros-Aarteil S."/>
            <person name="Calhoun S."/>
            <person name="Haridas S."/>
            <person name="Kuo A."/>
            <person name="Pangilinan J."/>
            <person name="Riley R."/>
            <person name="Labutti K."/>
            <person name="Andreopoulos B."/>
            <person name="Lipzen A."/>
            <person name="Chen C."/>
            <person name="Yanf M."/>
            <person name="Daum C."/>
            <person name="Ng V."/>
            <person name="Clum A."/>
            <person name="Steindorff A."/>
            <person name="Ohm R."/>
            <person name="Martin F."/>
            <person name="Silar P."/>
            <person name="Natvig D."/>
            <person name="Lalanne C."/>
            <person name="Gautier V."/>
            <person name="Ament-Velasquez S.L."/>
            <person name="Kruys A."/>
            <person name="Hutchinson M.I."/>
            <person name="Powell A.J."/>
            <person name="Barry K."/>
            <person name="Miller A.N."/>
            <person name="Grigoriev I.V."/>
            <person name="Debuchy R."/>
            <person name="Gladieux P."/>
            <person name="Thoren M.H."/>
            <person name="Johannesson H."/>
        </authorList>
    </citation>
    <scope>NUCLEOTIDE SEQUENCE</scope>
    <source>
        <strain evidence="11">PSN324</strain>
    </source>
</reference>
<evidence type="ECO:0000256" key="6">
    <source>
        <dbReference type="ARBA" id="ARBA00022801"/>
    </source>
</evidence>
<dbReference type="PROSITE" id="PS50249">
    <property type="entry name" value="MPN"/>
    <property type="match status" value="1"/>
</dbReference>
<dbReference type="CDD" id="cd08066">
    <property type="entry name" value="MPN_AMSH_like"/>
    <property type="match status" value="1"/>
</dbReference>
<proteinExistence type="inferred from homology"/>
<comment type="caution">
    <text evidence="11">The sequence shown here is derived from an EMBL/GenBank/DDBJ whole genome shotgun (WGS) entry which is preliminary data.</text>
</comment>
<reference evidence="11" key="1">
    <citation type="journal article" date="2023" name="Mol. Phylogenet. Evol.">
        <title>Genome-scale phylogeny and comparative genomics of the fungal order Sordariales.</title>
        <authorList>
            <person name="Hensen N."/>
            <person name="Bonometti L."/>
            <person name="Westerberg I."/>
            <person name="Brannstrom I.O."/>
            <person name="Guillou S."/>
            <person name="Cros-Aarteil S."/>
            <person name="Calhoun S."/>
            <person name="Haridas S."/>
            <person name="Kuo A."/>
            <person name="Mondo S."/>
            <person name="Pangilinan J."/>
            <person name="Riley R."/>
            <person name="LaButti K."/>
            <person name="Andreopoulos B."/>
            <person name="Lipzen A."/>
            <person name="Chen C."/>
            <person name="Yan M."/>
            <person name="Daum C."/>
            <person name="Ng V."/>
            <person name="Clum A."/>
            <person name="Steindorff A."/>
            <person name="Ohm R.A."/>
            <person name="Martin F."/>
            <person name="Silar P."/>
            <person name="Natvig D.O."/>
            <person name="Lalanne C."/>
            <person name="Gautier V."/>
            <person name="Ament-Velasquez S.L."/>
            <person name="Kruys A."/>
            <person name="Hutchinson M.I."/>
            <person name="Powell A.J."/>
            <person name="Barry K."/>
            <person name="Miller A.N."/>
            <person name="Grigoriev I.V."/>
            <person name="Debuchy R."/>
            <person name="Gladieux P."/>
            <person name="Hiltunen Thoren M."/>
            <person name="Johannesson H."/>
        </authorList>
    </citation>
    <scope>NUCLEOTIDE SEQUENCE</scope>
    <source>
        <strain evidence="11">PSN324</strain>
    </source>
</reference>
<keyword evidence="7" id="KW-0862">Zinc</keyword>
<evidence type="ECO:0000256" key="9">
    <source>
        <dbReference type="SAM" id="MobiDB-lite"/>
    </source>
</evidence>
<evidence type="ECO:0000313" key="12">
    <source>
        <dbReference type="Proteomes" id="UP001321749"/>
    </source>
</evidence>
<dbReference type="GO" id="GO:0016020">
    <property type="term" value="C:membrane"/>
    <property type="evidence" value="ECO:0007669"/>
    <property type="project" value="TreeGrafter"/>
</dbReference>
<evidence type="ECO:0000256" key="7">
    <source>
        <dbReference type="ARBA" id="ARBA00022833"/>
    </source>
</evidence>
<evidence type="ECO:0000256" key="1">
    <source>
        <dbReference type="ARBA" id="ARBA00001947"/>
    </source>
</evidence>
<keyword evidence="3" id="KW-0645">Protease</keyword>
<feature type="region of interest" description="Disordered" evidence="9">
    <location>
        <begin position="181"/>
        <end position="327"/>
    </location>
</feature>
<dbReference type="FunFam" id="3.40.140.10:FF:000033">
    <property type="entry name" value="AMSH-like protease sst2"/>
    <property type="match status" value="1"/>
</dbReference>
<protein>
    <recommendedName>
        <fullName evidence="10">MPN domain-containing protein</fullName>
    </recommendedName>
</protein>
<dbReference type="Gene3D" id="3.40.140.10">
    <property type="entry name" value="Cytidine Deaminase, domain 2"/>
    <property type="match status" value="1"/>
</dbReference>
<gene>
    <name evidence="11" type="ORF">QBC42DRAFT_65041</name>
</gene>